<dbReference type="GO" id="GO:0016020">
    <property type="term" value="C:membrane"/>
    <property type="evidence" value="ECO:0007669"/>
    <property type="project" value="InterPro"/>
</dbReference>
<dbReference type="Gene3D" id="2.40.128.690">
    <property type="entry name" value="YycH protein, domain 3-like"/>
    <property type="match status" value="1"/>
</dbReference>
<dbReference type="EMBL" id="MRTP01000005">
    <property type="protein sequence ID" value="OMF53216.1"/>
    <property type="molecule type" value="Genomic_DNA"/>
</dbReference>
<keyword evidence="3" id="KW-1185">Reference proteome</keyword>
<dbReference type="RefSeq" id="WP_076172427.1">
    <property type="nucleotide sequence ID" value="NZ_MRTP01000005.1"/>
</dbReference>
<evidence type="ECO:0000259" key="1">
    <source>
        <dbReference type="Pfam" id="PF09648"/>
    </source>
</evidence>
<dbReference type="Proteomes" id="UP000187172">
    <property type="component" value="Unassembled WGS sequence"/>
</dbReference>
<evidence type="ECO:0000313" key="2">
    <source>
        <dbReference type="EMBL" id="OMF53216.1"/>
    </source>
</evidence>
<name>A0A1R1EN20_9BACL</name>
<evidence type="ECO:0000313" key="3">
    <source>
        <dbReference type="Proteomes" id="UP000187172"/>
    </source>
</evidence>
<dbReference type="AlphaFoldDB" id="A0A1R1EN20"/>
<gene>
    <name evidence="2" type="ORF">BK138_20200</name>
</gene>
<dbReference type="STRING" id="297318.BK138_20200"/>
<dbReference type="Pfam" id="PF09648">
    <property type="entry name" value="YycI"/>
    <property type="match status" value="1"/>
</dbReference>
<reference evidence="2 3" key="1">
    <citation type="submission" date="2016-11" db="EMBL/GenBank/DDBJ databases">
        <title>Paenibacillus species isolates.</title>
        <authorList>
            <person name="Beno S.M."/>
        </authorList>
    </citation>
    <scope>NUCLEOTIDE SEQUENCE [LARGE SCALE GENOMIC DNA]</scope>
    <source>
        <strain evidence="2 3">FSL R5-0378</strain>
    </source>
</reference>
<sequence length="267" mass="29833">MDWGRAKNVLIYAFLLLNLVLGYQLWADVREQADTNLDFASLADSTQKAMEEKSIQLLCPIPSMTPALPKISYHYVSGESIGKPVTLKKPVESKLIFMGTDLVDALGDQIPEFGNYRYDPQASQEMTEAELERVKVAGAAGRFVMHTLVDGKWPLFNDQLELYYSEQKIVSYRQSLVEIAPMEDEQEQKILPASGALKRLVDAFIPEGSSIKDIQLGYYGQVFNSESQVAAPSWRFTLESGEIYYVQGISGDVTVNSPKDEEGKEQG</sequence>
<comment type="caution">
    <text evidence="2">The sequence shown here is derived from an EMBL/GenBank/DDBJ whole genome shotgun (WGS) entry which is preliminary data.</text>
</comment>
<feature type="domain" description="Regulatory protein YycH-like" evidence="1">
    <location>
        <begin position="155"/>
        <end position="247"/>
    </location>
</feature>
<dbReference type="InterPro" id="IPR018604">
    <property type="entry name" value="YycI-like"/>
</dbReference>
<accession>A0A1R1EN20</accession>
<proteinExistence type="predicted"/>
<organism evidence="2 3">
    <name type="scientific">Paenibacillus rhizosphaerae</name>
    <dbReference type="NCBI Taxonomy" id="297318"/>
    <lineage>
        <taxon>Bacteria</taxon>
        <taxon>Bacillati</taxon>
        <taxon>Bacillota</taxon>
        <taxon>Bacilli</taxon>
        <taxon>Bacillales</taxon>
        <taxon>Paenibacillaceae</taxon>
        <taxon>Paenibacillus</taxon>
    </lineage>
</organism>
<protein>
    <recommendedName>
        <fullName evidence="1">Regulatory protein YycH-like domain-containing protein</fullName>
    </recommendedName>
</protein>